<dbReference type="RefSeq" id="WP_308421204.1">
    <property type="nucleotide sequence ID" value="NZ_BMEZ01000004.1"/>
</dbReference>
<dbReference type="InterPro" id="IPR011990">
    <property type="entry name" value="TPR-like_helical_dom_sf"/>
</dbReference>
<dbReference type="Pfam" id="PF13432">
    <property type="entry name" value="TPR_16"/>
    <property type="match status" value="3"/>
</dbReference>
<comment type="caution">
    <text evidence="3">The sequence shown here is derived from an EMBL/GenBank/DDBJ whole genome shotgun (WGS) entry which is preliminary data.</text>
</comment>
<gene>
    <name evidence="3" type="ORF">C8N44_10438</name>
</gene>
<dbReference type="AlphaFoldDB" id="A0A2T6B3T5"/>
<proteinExistence type="predicted"/>
<evidence type="ECO:0000256" key="1">
    <source>
        <dbReference type="PROSITE-ProRule" id="PRU00339"/>
    </source>
</evidence>
<dbReference type="SMART" id="SM00028">
    <property type="entry name" value="TPR"/>
    <property type="match status" value="5"/>
</dbReference>
<dbReference type="InterPro" id="IPR019734">
    <property type="entry name" value="TPR_rpt"/>
</dbReference>
<dbReference type="EMBL" id="QBKN01000004">
    <property type="protein sequence ID" value="PTX50683.1"/>
    <property type="molecule type" value="Genomic_DNA"/>
</dbReference>
<protein>
    <submittedName>
        <fullName evidence="3">Tetratricopeptide repeat protein</fullName>
    </submittedName>
</protein>
<keyword evidence="4" id="KW-1185">Reference proteome</keyword>
<feature type="repeat" description="TPR" evidence="1">
    <location>
        <begin position="359"/>
        <end position="392"/>
    </location>
</feature>
<name>A0A2T6B3T5_9RHOB</name>
<evidence type="ECO:0000313" key="3">
    <source>
        <dbReference type="EMBL" id="PTX50683.1"/>
    </source>
</evidence>
<dbReference type="SUPFAM" id="SSF48452">
    <property type="entry name" value="TPR-like"/>
    <property type="match status" value="4"/>
</dbReference>
<dbReference type="Gene3D" id="1.25.40.10">
    <property type="entry name" value="Tetratricopeptide repeat domain"/>
    <property type="match status" value="3"/>
</dbReference>
<dbReference type="Proteomes" id="UP000244069">
    <property type="component" value="Unassembled WGS sequence"/>
</dbReference>
<reference evidence="3 4" key="1">
    <citation type="submission" date="2018-04" db="EMBL/GenBank/DDBJ databases">
        <title>Genomic Encyclopedia of Archaeal and Bacterial Type Strains, Phase II (KMG-II): from individual species to whole genera.</title>
        <authorList>
            <person name="Goeker M."/>
        </authorList>
    </citation>
    <scope>NUCLEOTIDE SEQUENCE [LARGE SCALE GENOMIC DNA]</scope>
    <source>
        <strain evidence="3 4">DSM 29329</strain>
    </source>
</reference>
<keyword evidence="2" id="KW-0732">Signal</keyword>
<feature type="repeat" description="TPR" evidence="1">
    <location>
        <begin position="397"/>
        <end position="430"/>
    </location>
</feature>
<evidence type="ECO:0000313" key="4">
    <source>
        <dbReference type="Proteomes" id="UP000244069"/>
    </source>
</evidence>
<keyword evidence="1" id="KW-0802">TPR repeat</keyword>
<dbReference type="PANTHER" id="PTHR12558:SF13">
    <property type="entry name" value="CELL DIVISION CYCLE PROTEIN 27 HOMOLOG"/>
    <property type="match status" value="1"/>
</dbReference>
<feature type="repeat" description="TPR" evidence="1">
    <location>
        <begin position="466"/>
        <end position="499"/>
    </location>
</feature>
<feature type="signal peptide" evidence="2">
    <location>
        <begin position="1"/>
        <end position="23"/>
    </location>
</feature>
<sequence length="570" mass="62443">MSAFTKAIGTLLLATSLSGPAMAQGLAGDYLAARQARFAGDFEAAAKYFGRAVRADPENPELLENALLARMSLADFDRAGELADRMIDAGLTQSRLADMARIVRDARAENYDALLNALGNQRGIGPLADGVLKAWAELGRGDMSGAIVAFDEAAKTQGLAEFATYHKAMAMASVGDFESAGALLDAETAGALQMNRRGVIARAQILGQLDRQSEAVTLIDDSFGDTLDPELAALRETLAAGNTPEFTHVRTARDGMAEVFYTLAILMNPENGADLILLHSRMAEYIRPGFTDAILLSAEILEDMDQHELAVKTYAEVPQDDPAYHAAELGRVAALRAQDKLDAAERVLHQLEETNGDLPVVHTTLGDLMRQQDRYADAAQAYTRAIDLSGEIGEREWYLFYVRGTMYERTDNWEGAEADFRRALELNPGQPQVLNYLGYSMVEKQENLDEALGMIEQAVEAQPDAGYIIDSLGWALYRLGRYDEAVGHMERAAELMPVDPVVNDHLGDVYWAVGRKLEAEFQWKRALSFARWDGAAEDVDPERIRRKLDVGLDQVLAEEGAPPLRVAEGE</sequence>
<dbReference type="PROSITE" id="PS50005">
    <property type="entry name" value="TPR"/>
    <property type="match status" value="3"/>
</dbReference>
<feature type="chain" id="PRO_5015462979" evidence="2">
    <location>
        <begin position="24"/>
        <end position="570"/>
    </location>
</feature>
<organism evidence="3 4">
    <name type="scientific">Allosediminivita pacifica</name>
    <dbReference type="NCBI Taxonomy" id="1267769"/>
    <lineage>
        <taxon>Bacteria</taxon>
        <taxon>Pseudomonadati</taxon>
        <taxon>Pseudomonadota</taxon>
        <taxon>Alphaproteobacteria</taxon>
        <taxon>Rhodobacterales</taxon>
        <taxon>Paracoccaceae</taxon>
        <taxon>Allosediminivita</taxon>
    </lineage>
</organism>
<dbReference type="PANTHER" id="PTHR12558">
    <property type="entry name" value="CELL DIVISION CYCLE 16,23,27"/>
    <property type="match status" value="1"/>
</dbReference>
<evidence type="ECO:0000256" key="2">
    <source>
        <dbReference type="SAM" id="SignalP"/>
    </source>
</evidence>
<accession>A0A2T6B3T5</accession>